<keyword evidence="1" id="KW-0812">Transmembrane</keyword>
<dbReference type="InterPro" id="IPR019099">
    <property type="entry name" value="Uncharacterised_PGPGW_TM"/>
</dbReference>
<name>A0A6G7VCQ6_9GAMM</name>
<evidence type="ECO:0000313" key="3">
    <source>
        <dbReference type="Proteomes" id="UP000502699"/>
    </source>
</evidence>
<evidence type="ECO:0008006" key="4">
    <source>
        <dbReference type="Google" id="ProtNLM"/>
    </source>
</evidence>
<dbReference type="KEGG" id="cjap:GWK36_07420"/>
<evidence type="ECO:0000313" key="2">
    <source>
        <dbReference type="EMBL" id="QIK37839.1"/>
    </source>
</evidence>
<protein>
    <recommendedName>
        <fullName evidence="4">Transmembrane protein (PGPGW)</fullName>
    </recommendedName>
</protein>
<dbReference type="RefSeq" id="WP_166270602.1">
    <property type="nucleotide sequence ID" value="NZ_CP048029.1"/>
</dbReference>
<accession>A0A6G7VCQ6</accession>
<gene>
    <name evidence="2" type="ORF">GWK36_07420</name>
</gene>
<feature type="transmembrane region" description="Helical" evidence="1">
    <location>
        <begin position="15"/>
        <end position="41"/>
    </location>
</feature>
<keyword evidence="3" id="KW-1185">Reference proteome</keyword>
<feature type="transmembrane region" description="Helical" evidence="1">
    <location>
        <begin position="73"/>
        <end position="101"/>
    </location>
</feature>
<reference evidence="3" key="1">
    <citation type="submission" date="2020-01" db="EMBL/GenBank/DDBJ databases">
        <title>Caldichromatium gen. nov., sp. nov., a thermophilic purple sulfur bacterium member of the family Chromatiaceae isolated from Nakabusa hot spring, Japan.</title>
        <authorList>
            <person name="Saini M.K."/>
            <person name="Hanada S."/>
            <person name="Tank M."/>
        </authorList>
    </citation>
    <scope>NUCLEOTIDE SEQUENCE [LARGE SCALE GENOMIC DNA]</scope>
    <source>
        <strain evidence="3">No.7</strain>
    </source>
</reference>
<dbReference type="Proteomes" id="UP000502699">
    <property type="component" value="Chromosome"/>
</dbReference>
<sequence>MIDALWTWIGTHESLLLALVGLSALILIASLLTLPFAIAAIPEDYFAADRRSSGFRAGHPLASIGLRLIKNALGWLLILAGLAMLVLPGQGILTLFVGLILSDFPGKHALERRLAADPRILAALNWLRQRAGRAPFRVPSPSGDRD</sequence>
<dbReference type="EMBL" id="CP048029">
    <property type="protein sequence ID" value="QIK37839.1"/>
    <property type="molecule type" value="Genomic_DNA"/>
</dbReference>
<proteinExistence type="predicted"/>
<evidence type="ECO:0000256" key="1">
    <source>
        <dbReference type="SAM" id="Phobius"/>
    </source>
</evidence>
<keyword evidence="1" id="KW-1133">Transmembrane helix</keyword>
<dbReference type="AlphaFoldDB" id="A0A6G7VCQ6"/>
<organism evidence="2 3">
    <name type="scientific">Caldichromatium japonicum</name>
    <dbReference type="NCBI Taxonomy" id="2699430"/>
    <lineage>
        <taxon>Bacteria</taxon>
        <taxon>Pseudomonadati</taxon>
        <taxon>Pseudomonadota</taxon>
        <taxon>Gammaproteobacteria</taxon>
        <taxon>Chromatiales</taxon>
        <taxon>Chromatiaceae</taxon>
        <taxon>Caldichromatium</taxon>
    </lineage>
</organism>
<keyword evidence="1" id="KW-0472">Membrane</keyword>
<dbReference type="Pfam" id="PF09656">
    <property type="entry name" value="PGPGW"/>
    <property type="match status" value="1"/>
</dbReference>